<feature type="chain" id="PRO_5012025204" evidence="1">
    <location>
        <begin position="30"/>
        <end position="639"/>
    </location>
</feature>
<name>A0A1M5QZT1_9BRAD</name>
<dbReference type="InterPro" id="IPR012334">
    <property type="entry name" value="Pectin_lyas_fold"/>
</dbReference>
<sequence length="639" mass="67783">MKPLSRRRTITLVSSYLATVPLLGGASRAQPASPTGAAVFEMASFLGPGVDADAAFAKALAAISKAAGDAAKGGGPVHIVFNLGKNATYRINRPLAFKGLHGFELNGNGAQLINTTRGSTMTISGSSHVTVRDLTIDYDPLPFTQGTIAAFDKPALQITVKVDAGYPDDPAFLATVTDGFFKVMDRRTKALKPGARDFLTPAKVERISPGLIKVHLRWSANDCFPSQLPVAVGDTVTIANGSAHAIVVDGSMATSFIDLKLLASPGMGILENGGPGSMLLQKVSVVPGPRPKGAATDRLISTNSDGSHFITVEQGPTIEDCSFANTSDDAVNVHGFYYYVVEKPAPRRYLLTPKWDIGLGAGDEIESCDHATFRSLGRTRIEQFSKRHAPELKGKIAPIWKNKSPTTQPDLIYDVVLQQDLSLKVGDSITSLSRIGAGIAIRRCTFHACGRVLVKAPNAVVEDCQFAYSSANALQAGSDIGFWSESGFAENLVLRNNRFTHSITGANALTAGSGALGSIYIGMSFPEGAKGFQNNIQNRNVTIEGNHIDDSYIYAIFVSNADGVKIIGNTIGQSFIRGTAYDAGQLYGIKPSSAIYIGRSRNVVIDNNTAARGKVAKTAVAVDTTCDKVTVRVGNNRLT</sequence>
<organism evidence="3 4">
    <name type="scientific">Bradyrhizobium erythrophlei</name>
    <dbReference type="NCBI Taxonomy" id="1437360"/>
    <lineage>
        <taxon>Bacteria</taxon>
        <taxon>Pseudomonadati</taxon>
        <taxon>Pseudomonadota</taxon>
        <taxon>Alphaproteobacteria</taxon>
        <taxon>Hyphomicrobiales</taxon>
        <taxon>Nitrobacteraceae</taxon>
        <taxon>Bradyrhizobium</taxon>
    </lineage>
</organism>
<dbReference type="RefSeq" id="WP_079569224.1">
    <property type="nucleotide sequence ID" value="NZ_LT670818.1"/>
</dbReference>
<dbReference type="InterPro" id="IPR011050">
    <property type="entry name" value="Pectin_lyase_fold/virulence"/>
</dbReference>
<dbReference type="AlphaFoldDB" id="A0A1M5QZT1"/>
<feature type="signal peptide" evidence="1">
    <location>
        <begin position="1"/>
        <end position="29"/>
    </location>
</feature>
<dbReference type="SMART" id="SM00710">
    <property type="entry name" value="PbH1"/>
    <property type="match status" value="6"/>
</dbReference>
<protein>
    <submittedName>
        <fullName evidence="3">Right handed beta helix region</fullName>
    </submittedName>
</protein>
<dbReference type="SUPFAM" id="SSF51126">
    <property type="entry name" value="Pectin lyase-like"/>
    <property type="match status" value="1"/>
</dbReference>
<dbReference type="OrthoDB" id="175424at2"/>
<dbReference type="InterPro" id="IPR039448">
    <property type="entry name" value="Beta_helix"/>
</dbReference>
<dbReference type="Gene3D" id="2.160.20.10">
    <property type="entry name" value="Single-stranded right-handed beta-helix, Pectin lyase-like"/>
    <property type="match status" value="1"/>
</dbReference>
<evidence type="ECO:0000313" key="3">
    <source>
        <dbReference type="EMBL" id="SHH19418.1"/>
    </source>
</evidence>
<evidence type="ECO:0000259" key="2">
    <source>
        <dbReference type="Pfam" id="PF13229"/>
    </source>
</evidence>
<dbReference type="Pfam" id="PF13229">
    <property type="entry name" value="Beta_helix"/>
    <property type="match status" value="1"/>
</dbReference>
<dbReference type="Proteomes" id="UP000190675">
    <property type="component" value="Chromosome I"/>
</dbReference>
<accession>A0A1M5QZT1</accession>
<reference evidence="3 4" key="1">
    <citation type="submission" date="2016-11" db="EMBL/GenBank/DDBJ databases">
        <authorList>
            <person name="Jaros S."/>
            <person name="Januszkiewicz K."/>
            <person name="Wedrychowicz H."/>
        </authorList>
    </citation>
    <scope>NUCLEOTIDE SEQUENCE [LARGE SCALE GENOMIC DNA]</scope>
    <source>
        <strain evidence="3 4">GAS242</strain>
    </source>
</reference>
<feature type="domain" description="Right handed beta helix" evidence="2">
    <location>
        <begin position="439"/>
        <end position="580"/>
    </location>
</feature>
<dbReference type="InterPro" id="IPR006626">
    <property type="entry name" value="PbH1"/>
</dbReference>
<evidence type="ECO:0000313" key="4">
    <source>
        <dbReference type="Proteomes" id="UP000190675"/>
    </source>
</evidence>
<keyword evidence="1" id="KW-0732">Signal</keyword>
<proteinExistence type="predicted"/>
<dbReference type="EMBL" id="LT670818">
    <property type="protein sequence ID" value="SHH19418.1"/>
    <property type="molecule type" value="Genomic_DNA"/>
</dbReference>
<evidence type="ECO:0000256" key="1">
    <source>
        <dbReference type="SAM" id="SignalP"/>
    </source>
</evidence>
<gene>
    <name evidence="3" type="ORF">SAMN05444169_6252</name>
</gene>